<evidence type="ECO:0000313" key="13">
    <source>
        <dbReference type="EMBL" id="KAG5291006.1"/>
    </source>
</evidence>
<dbReference type="OrthoDB" id="10264505at2759"/>
<evidence type="ECO:0000256" key="10">
    <source>
        <dbReference type="SAM" id="MobiDB-lite"/>
    </source>
</evidence>
<gene>
    <name evidence="13" type="primary">TIG1</name>
    <name evidence="13" type="ORF">I7I52_08198</name>
</gene>
<dbReference type="PROSITE" id="PS51352">
    <property type="entry name" value="THIOREDOXIN_2"/>
    <property type="match status" value="2"/>
</dbReference>
<organism evidence="13 14">
    <name type="scientific">Ajellomyces capsulatus</name>
    <name type="common">Darling's disease fungus</name>
    <name type="synonym">Histoplasma capsulatum</name>
    <dbReference type="NCBI Taxonomy" id="5037"/>
    <lineage>
        <taxon>Eukaryota</taxon>
        <taxon>Fungi</taxon>
        <taxon>Dikarya</taxon>
        <taxon>Ascomycota</taxon>
        <taxon>Pezizomycotina</taxon>
        <taxon>Eurotiomycetes</taxon>
        <taxon>Eurotiomycetidae</taxon>
        <taxon>Onygenales</taxon>
        <taxon>Ajellomycetaceae</taxon>
        <taxon>Histoplasma</taxon>
    </lineage>
</organism>
<evidence type="ECO:0000313" key="14">
    <source>
        <dbReference type="Proteomes" id="UP000670092"/>
    </source>
</evidence>
<accession>A0A8H7YGU9</accession>
<proteinExistence type="inferred from homology"/>
<dbReference type="EC" id="5.3.4.1" evidence="3"/>
<feature type="chain" id="PRO_5034850250" description="protein disulfide-isomerase" evidence="11">
    <location>
        <begin position="25"/>
        <end position="381"/>
    </location>
</feature>
<dbReference type="NCBIfam" id="TIGR01126">
    <property type="entry name" value="pdi_dom"/>
    <property type="match status" value="2"/>
</dbReference>
<dbReference type="InterPro" id="IPR017937">
    <property type="entry name" value="Thioredoxin_CS"/>
</dbReference>
<feature type="domain" description="Thioredoxin" evidence="12">
    <location>
        <begin position="14"/>
        <end position="136"/>
    </location>
</feature>
<dbReference type="InterPro" id="IPR051063">
    <property type="entry name" value="PDI"/>
</dbReference>
<dbReference type="InterPro" id="IPR036249">
    <property type="entry name" value="Thioredoxin-like_sf"/>
</dbReference>
<dbReference type="CDD" id="cd02998">
    <property type="entry name" value="PDI_a_ERp38"/>
    <property type="match status" value="2"/>
</dbReference>
<dbReference type="GO" id="GO:0005783">
    <property type="term" value="C:endoplasmic reticulum"/>
    <property type="evidence" value="ECO:0007669"/>
    <property type="project" value="InterPro"/>
</dbReference>
<dbReference type="PRINTS" id="PR00421">
    <property type="entry name" value="THIOREDOXIN"/>
</dbReference>
<keyword evidence="7 13" id="KW-0413">Isomerase</keyword>
<keyword evidence="6" id="KW-1015">Disulfide bond</keyword>
<dbReference type="CDD" id="cd00238">
    <property type="entry name" value="ERp29c"/>
    <property type="match status" value="1"/>
</dbReference>
<dbReference type="GO" id="GO:0003756">
    <property type="term" value="F:protein disulfide isomerase activity"/>
    <property type="evidence" value="ECO:0007669"/>
    <property type="project" value="UniProtKB-EC"/>
</dbReference>
<evidence type="ECO:0000256" key="5">
    <source>
        <dbReference type="ARBA" id="ARBA00022737"/>
    </source>
</evidence>
<keyword evidence="4 11" id="KW-0732">Signal</keyword>
<sequence length="381" mass="42303">MARLSYLLLASTSLLLNNVASTSALSSVLDLTPDNFEKVALKSGKPGLVEFFAPWCGHCKNLAPIYEELAADFSFASDKLHISKVDADEHRELGKKFGVQGFPTLKWFDGKSDKPEEYNGARDLESLSKFVTEKTGVRPKGALKVASNVQMLTDATFAKAIGGENDVLVAFTAPWCGHCKALAPIWEKLANDFQLEPHVTIAKVDADAENSRRTAELFDIRSYPTIKFFPRGSNDPVDYAGGRSEEDFVVYLNEKSGTHRVVGGGLDREAGTIEVLDDIVAKYVTGSEKSISRLMREVKAASKELEGRYAPYYFKVLGKLIENKEYVAKELARLERIVTKGGLAPEKLDDLVSRSNILRRFTKEKEEPKEKEEEPKAKDEL</sequence>
<evidence type="ECO:0000256" key="2">
    <source>
        <dbReference type="ARBA" id="ARBA00006347"/>
    </source>
</evidence>
<dbReference type="VEuPathDB" id="FungiDB:I7I52_08198"/>
<dbReference type="Pfam" id="PF07749">
    <property type="entry name" value="ERp29"/>
    <property type="match status" value="1"/>
</dbReference>
<evidence type="ECO:0000256" key="11">
    <source>
        <dbReference type="SAM" id="SignalP"/>
    </source>
</evidence>
<evidence type="ECO:0000259" key="12">
    <source>
        <dbReference type="PROSITE" id="PS51352"/>
    </source>
</evidence>
<evidence type="ECO:0000256" key="1">
    <source>
        <dbReference type="ARBA" id="ARBA00001182"/>
    </source>
</evidence>
<dbReference type="Pfam" id="PF00085">
    <property type="entry name" value="Thioredoxin"/>
    <property type="match status" value="2"/>
</dbReference>
<dbReference type="FunFam" id="3.40.30.10:FF:000032">
    <property type="entry name" value="Protein disulfide-isomerase A6 homolog"/>
    <property type="match status" value="1"/>
</dbReference>
<evidence type="ECO:0000256" key="6">
    <source>
        <dbReference type="ARBA" id="ARBA00023157"/>
    </source>
</evidence>
<reference evidence="13 14" key="1">
    <citation type="submission" date="2021-01" db="EMBL/GenBank/DDBJ databases">
        <title>Chromosome-level genome assembly of a human fungal pathogen reveals clustering of transcriptionally co-regulated genes.</title>
        <authorList>
            <person name="Voorhies M."/>
            <person name="Cohen S."/>
            <person name="Shea T.P."/>
            <person name="Petrus S."/>
            <person name="Munoz J.F."/>
            <person name="Poplawski S."/>
            <person name="Goldman W.E."/>
            <person name="Michael T."/>
            <person name="Cuomo C.A."/>
            <person name="Sil A."/>
            <person name="Beyhan S."/>
        </authorList>
    </citation>
    <scope>NUCLEOTIDE SEQUENCE [LARGE SCALE GENOMIC DNA]</scope>
    <source>
        <strain evidence="13 14">G184AR</strain>
    </source>
</reference>
<comment type="caution">
    <text evidence="13">The sequence shown here is derived from an EMBL/GenBank/DDBJ whole genome shotgun (WGS) entry which is preliminary data.</text>
</comment>
<name>A0A8H7YGU9_AJECA</name>
<dbReference type="PROSITE" id="PS00194">
    <property type="entry name" value="THIOREDOXIN_1"/>
    <property type="match status" value="2"/>
</dbReference>
<dbReference type="SUPFAM" id="SSF47933">
    <property type="entry name" value="ERP29 C domain-like"/>
    <property type="match status" value="1"/>
</dbReference>
<dbReference type="PANTHER" id="PTHR45672">
    <property type="entry name" value="PROTEIN DISULFIDE-ISOMERASE C17H9.14C-RELATED"/>
    <property type="match status" value="1"/>
</dbReference>
<evidence type="ECO:0000256" key="7">
    <source>
        <dbReference type="ARBA" id="ARBA00023235"/>
    </source>
</evidence>
<comment type="similarity">
    <text evidence="2 9">Belongs to the protein disulfide isomerase family.</text>
</comment>
<evidence type="ECO:0000256" key="4">
    <source>
        <dbReference type="ARBA" id="ARBA00022729"/>
    </source>
</evidence>
<evidence type="ECO:0000256" key="8">
    <source>
        <dbReference type="ARBA" id="ARBA00023284"/>
    </source>
</evidence>
<dbReference type="InterPro" id="IPR011679">
    <property type="entry name" value="ERp29_C"/>
</dbReference>
<dbReference type="InterPro" id="IPR036356">
    <property type="entry name" value="ERp29_C_sf"/>
</dbReference>
<dbReference type="SUPFAM" id="SSF52833">
    <property type="entry name" value="Thioredoxin-like"/>
    <property type="match status" value="2"/>
</dbReference>
<feature type="region of interest" description="Disordered" evidence="10">
    <location>
        <begin position="362"/>
        <end position="381"/>
    </location>
</feature>
<feature type="domain" description="Thioredoxin" evidence="12">
    <location>
        <begin position="146"/>
        <end position="257"/>
    </location>
</feature>
<dbReference type="InterPro" id="IPR013766">
    <property type="entry name" value="Thioredoxin_domain"/>
</dbReference>
<dbReference type="PANTHER" id="PTHR45672:SF11">
    <property type="entry name" value="PROTEIN DISULFIDE-ISOMERASE C17H9.14C"/>
    <property type="match status" value="1"/>
</dbReference>
<evidence type="ECO:0000256" key="9">
    <source>
        <dbReference type="RuleBase" id="RU004208"/>
    </source>
</evidence>
<feature type="signal peptide" evidence="11">
    <location>
        <begin position="1"/>
        <end position="24"/>
    </location>
</feature>
<dbReference type="Gene3D" id="1.20.1150.12">
    <property type="entry name" value="Endoplasmic reticulum resident protein 29, C-terminal domain"/>
    <property type="match status" value="1"/>
</dbReference>
<dbReference type="EMBL" id="JAEVHI010000005">
    <property type="protein sequence ID" value="KAG5291006.1"/>
    <property type="molecule type" value="Genomic_DNA"/>
</dbReference>
<keyword evidence="5" id="KW-0677">Repeat</keyword>
<evidence type="ECO:0000256" key="3">
    <source>
        <dbReference type="ARBA" id="ARBA00012723"/>
    </source>
</evidence>
<keyword evidence="8" id="KW-0676">Redox-active center</keyword>
<comment type="catalytic activity">
    <reaction evidence="1">
        <text>Catalyzes the rearrangement of -S-S- bonds in proteins.</text>
        <dbReference type="EC" id="5.3.4.1"/>
    </reaction>
</comment>
<dbReference type="Proteomes" id="UP000670092">
    <property type="component" value="Unassembled WGS sequence"/>
</dbReference>
<dbReference type="AlphaFoldDB" id="A0A8H7YGU9"/>
<dbReference type="InterPro" id="IPR005788">
    <property type="entry name" value="PDI_thioredoxin-like_dom"/>
</dbReference>
<protein>
    <recommendedName>
        <fullName evidence="3">protein disulfide-isomerase</fullName>
        <ecNumber evidence="3">5.3.4.1</ecNumber>
    </recommendedName>
</protein>
<dbReference type="Gene3D" id="3.40.30.10">
    <property type="entry name" value="Glutaredoxin"/>
    <property type="match status" value="2"/>
</dbReference>
<dbReference type="GO" id="GO:0006457">
    <property type="term" value="P:protein folding"/>
    <property type="evidence" value="ECO:0007669"/>
    <property type="project" value="TreeGrafter"/>
</dbReference>